<evidence type="ECO:0000259" key="1">
    <source>
        <dbReference type="Pfam" id="PF13391"/>
    </source>
</evidence>
<reference evidence="2" key="2">
    <citation type="submission" date="2023-06" db="EMBL/GenBank/DDBJ databases">
        <authorList>
            <consortium name="Lawrence Berkeley National Laboratory"/>
            <person name="Haridas S."/>
            <person name="Hensen N."/>
            <person name="Bonometti L."/>
            <person name="Westerberg I."/>
            <person name="Brannstrom I.O."/>
            <person name="Guillou S."/>
            <person name="Cros-Aarteil S."/>
            <person name="Calhoun S."/>
            <person name="Kuo A."/>
            <person name="Mondo S."/>
            <person name="Pangilinan J."/>
            <person name="Riley R."/>
            <person name="Labutti K."/>
            <person name="Andreopoulos B."/>
            <person name="Lipzen A."/>
            <person name="Chen C."/>
            <person name="Yanf M."/>
            <person name="Daum C."/>
            <person name="Ng V."/>
            <person name="Clum A."/>
            <person name="Steindorff A."/>
            <person name="Ohm R."/>
            <person name="Martin F."/>
            <person name="Silar P."/>
            <person name="Natvig D."/>
            <person name="Lalanne C."/>
            <person name="Gautier V."/>
            <person name="Ament-Velasquez S.L."/>
            <person name="Kruys A."/>
            <person name="Hutchinson M.I."/>
            <person name="Powell A.J."/>
            <person name="Barry K."/>
            <person name="Miller A.N."/>
            <person name="Grigoriev I.V."/>
            <person name="Debuchy R."/>
            <person name="Gladieux P."/>
            <person name="Thoren M.H."/>
            <person name="Johannesson H."/>
        </authorList>
    </citation>
    <scope>NUCLEOTIDE SEQUENCE</scope>
    <source>
        <strain evidence="2">SMH4131-1</strain>
    </source>
</reference>
<organism evidence="2 3">
    <name type="scientific">Cercophora scortea</name>
    <dbReference type="NCBI Taxonomy" id="314031"/>
    <lineage>
        <taxon>Eukaryota</taxon>
        <taxon>Fungi</taxon>
        <taxon>Dikarya</taxon>
        <taxon>Ascomycota</taxon>
        <taxon>Pezizomycotina</taxon>
        <taxon>Sordariomycetes</taxon>
        <taxon>Sordariomycetidae</taxon>
        <taxon>Sordariales</taxon>
        <taxon>Lasiosphaeriaceae</taxon>
        <taxon>Cercophora</taxon>
    </lineage>
</organism>
<evidence type="ECO:0000313" key="3">
    <source>
        <dbReference type="Proteomes" id="UP001286456"/>
    </source>
</evidence>
<keyword evidence="3" id="KW-1185">Reference proteome</keyword>
<sequence>MAALSHRHQSSLEGINDLSDAAPIFENEEQRAQAIDRFRRIVAHLENTEQQPASSRSCDEYNRPALVRLTFEYARSPESQDRVLNAFFQSLALGMLDDNNGSIDLSDDLRTPVFSFADHLIDHFFLPCMSASLDRPLMGQTPERLGALRDLCLTRDRHRCVITRAFDQDELAHRLRHQSPARDDDGNVLNPRDGYSHLEVAHIFPFGLTKAEEGGGLSEHKKATIAILNMFDVGVIHLIEGIDIDRPRNAITLSLEMHRFFGNFEIFFERVADDDTTDTYQIQAFHPFLSAQLQFPIRRTLFSHASIDPPLARLLELHSAIGHVLYMSGAGEYINTILRNMEDGVVQEDGSTPLGALVNAALQIST</sequence>
<evidence type="ECO:0000313" key="2">
    <source>
        <dbReference type="EMBL" id="KAK3337681.1"/>
    </source>
</evidence>
<accession>A0AAE0MM52</accession>
<name>A0AAE0MM52_9PEZI</name>
<dbReference type="Pfam" id="PF13391">
    <property type="entry name" value="HNH_2"/>
    <property type="match status" value="1"/>
</dbReference>
<dbReference type="EMBL" id="JAUEPO010000001">
    <property type="protein sequence ID" value="KAK3337681.1"/>
    <property type="molecule type" value="Genomic_DNA"/>
</dbReference>
<gene>
    <name evidence="2" type="ORF">B0T19DRAFT_413287</name>
</gene>
<dbReference type="AlphaFoldDB" id="A0AAE0MM52"/>
<dbReference type="InterPro" id="IPR003615">
    <property type="entry name" value="HNH_nuc"/>
</dbReference>
<feature type="domain" description="HNH nuclease" evidence="1">
    <location>
        <begin position="160"/>
        <end position="269"/>
    </location>
</feature>
<proteinExistence type="predicted"/>
<reference evidence="2" key="1">
    <citation type="journal article" date="2023" name="Mol. Phylogenet. Evol.">
        <title>Genome-scale phylogeny and comparative genomics of the fungal order Sordariales.</title>
        <authorList>
            <person name="Hensen N."/>
            <person name="Bonometti L."/>
            <person name="Westerberg I."/>
            <person name="Brannstrom I.O."/>
            <person name="Guillou S."/>
            <person name="Cros-Aarteil S."/>
            <person name="Calhoun S."/>
            <person name="Haridas S."/>
            <person name="Kuo A."/>
            <person name="Mondo S."/>
            <person name="Pangilinan J."/>
            <person name="Riley R."/>
            <person name="LaButti K."/>
            <person name="Andreopoulos B."/>
            <person name="Lipzen A."/>
            <person name="Chen C."/>
            <person name="Yan M."/>
            <person name="Daum C."/>
            <person name="Ng V."/>
            <person name="Clum A."/>
            <person name="Steindorff A."/>
            <person name="Ohm R.A."/>
            <person name="Martin F."/>
            <person name="Silar P."/>
            <person name="Natvig D.O."/>
            <person name="Lalanne C."/>
            <person name="Gautier V."/>
            <person name="Ament-Velasquez S.L."/>
            <person name="Kruys A."/>
            <person name="Hutchinson M.I."/>
            <person name="Powell A.J."/>
            <person name="Barry K."/>
            <person name="Miller A.N."/>
            <person name="Grigoriev I.V."/>
            <person name="Debuchy R."/>
            <person name="Gladieux P."/>
            <person name="Hiltunen Thoren M."/>
            <person name="Johannesson H."/>
        </authorList>
    </citation>
    <scope>NUCLEOTIDE SEQUENCE</scope>
    <source>
        <strain evidence="2">SMH4131-1</strain>
    </source>
</reference>
<comment type="caution">
    <text evidence="2">The sequence shown here is derived from an EMBL/GenBank/DDBJ whole genome shotgun (WGS) entry which is preliminary data.</text>
</comment>
<dbReference type="Proteomes" id="UP001286456">
    <property type="component" value="Unassembled WGS sequence"/>
</dbReference>
<protein>
    <recommendedName>
        <fullName evidence="1">HNH nuclease domain-containing protein</fullName>
    </recommendedName>
</protein>